<feature type="compositionally biased region" description="Polar residues" evidence="1">
    <location>
        <begin position="37"/>
        <end position="59"/>
    </location>
</feature>
<feature type="transmembrane region" description="Helical" evidence="2">
    <location>
        <begin position="280"/>
        <end position="299"/>
    </location>
</feature>
<gene>
    <name evidence="5" type="ORF">I3842_11G121000</name>
</gene>
<feature type="signal peptide" evidence="3">
    <location>
        <begin position="1"/>
        <end position="20"/>
    </location>
</feature>
<proteinExistence type="predicted"/>
<feature type="compositionally biased region" description="Basic and acidic residues" evidence="1">
    <location>
        <begin position="110"/>
        <end position="127"/>
    </location>
</feature>
<feature type="compositionally biased region" description="Basic and acidic residues" evidence="1">
    <location>
        <begin position="94"/>
        <end position="103"/>
    </location>
</feature>
<feature type="chain" id="PRO_5036813000" description="DUF7356 domain-containing protein" evidence="3">
    <location>
        <begin position="21"/>
        <end position="381"/>
    </location>
</feature>
<evidence type="ECO:0000256" key="3">
    <source>
        <dbReference type="SAM" id="SignalP"/>
    </source>
</evidence>
<dbReference type="InterPro" id="IPR055780">
    <property type="entry name" value="DUF7356"/>
</dbReference>
<dbReference type="PANTHER" id="PTHR34200:SF8">
    <property type="entry name" value="TRANSMEMBRANE PROTEIN"/>
    <property type="match status" value="1"/>
</dbReference>
<keyword evidence="2" id="KW-1133">Transmembrane helix</keyword>
<evidence type="ECO:0000256" key="2">
    <source>
        <dbReference type="SAM" id="Phobius"/>
    </source>
</evidence>
<dbReference type="Proteomes" id="UP000811246">
    <property type="component" value="Chromosome 11"/>
</dbReference>
<evidence type="ECO:0000259" key="4">
    <source>
        <dbReference type="Pfam" id="PF24053"/>
    </source>
</evidence>
<reference evidence="5" key="1">
    <citation type="submission" date="2021-01" db="EMBL/GenBank/DDBJ databases">
        <authorList>
            <person name="Lovell J.T."/>
            <person name="Bentley N."/>
            <person name="Bhattarai G."/>
            <person name="Jenkins J.W."/>
            <person name="Sreedasyam A."/>
            <person name="Alarcon Y."/>
            <person name="Bock C."/>
            <person name="Boston L."/>
            <person name="Carlson J."/>
            <person name="Cervantes K."/>
            <person name="Clermont K."/>
            <person name="Krom N."/>
            <person name="Kubenka K."/>
            <person name="Mamidi S."/>
            <person name="Mattison C."/>
            <person name="Monteros M."/>
            <person name="Pisani C."/>
            <person name="Plott C."/>
            <person name="Rajasekar S."/>
            <person name="Rhein H.S."/>
            <person name="Rohla C."/>
            <person name="Song M."/>
            <person name="Hilaire R.S."/>
            <person name="Shu S."/>
            <person name="Wells L."/>
            <person name="Wang X."/>
            <person name="Webber J."/>
            <person name="Heerema R.J."/>
            <person name="Klein P."/>
            <person name="Conner P."/>
            <person name="Grauke L."/>
            <person name="Grimwood J."/>
            <person name="Schmutz J."/>
            <person name="Randall J.J."/>
        </authorList>
    </citation>
    <scope>NUCLEOTIDE SEQUENCE</scope>
    <source>
        <tissue evidence="5">Leaf</tissue>
    </source>
</reference>
<name>A0A922DQ86_CARIL</name>
<comment type="caution">
    <text evidence="5">The sequence shown here is derived from an EMBL/GenBank/DDBJ whole genome shotgun (WGS) entry which is preliminary data.</text>
</comment>
<dbReference type="AlphaFoldDB" id="A0A922DQ86"/>
<sequence>MESKFVFFVAFFGILPVIDCSRAYLKVNTGLDPKIGPTQNETDGSNKKTGGSSLALNSTKVDKVYTRGDQVDGSKEGPLVENGIDRNNSSKHLASREAEDVQKGEGGASEESKGNRGGEEKEKLRNGVESKNVGKVVSSEGVVISSTSVWNKGSRGEECDSSNMCTDGEKKLVACLRVPGDDSPDLLLLIQNKGKGLLDVTISAPDFVLLAERKVQVQEREYEKVKLSVIDGGTDSLIILTAGSGNCIIDVRNLIAHSSQKAFHGTSNPSFISFLTRSPATALVFFGTILILVSAWMCISFRRRHLSGKGSKYQKLDMELPVSSGGKSELDTKDGWENSWDDTWDDEEAPKTPSMPVTSGLSAKGLASRRMNKGTMERLVA</sequence>
<evidence type="ECO:0000313" key="6">
    <source>
        <dbReference type="Proteomes" id="UP000811246"/>
    </source>
</evidence>
<evidence type="ECO:0000313" key="5">
    <source>
        <dbReference type="EMBL" id="KAG6688365.1"/>
    </source>
</evidence>
<dbReference type="EMBL" id="CM031835">
    <property type="protein sequence ID" value="KAG6688365.1"/>
    <property type="molecule type" value="Genomic_DNA"/>
</dbReference>
<dbReference type="PANTHER" id="PTHR34200">
    <property type="entry name" value="DENTIN SIALOPHOSPHOPROTEIN-LIKE ISOFORM X1"/>
    <property type="match status" value="1"/>
</dbReference>
<protein>
    <recommendedName>
        <fullName evidence="4">DUF7356 domain-containing protein</fullName>
    </recommendedName>
</protein>
<feature type="region of interest" description="Disordered" evidence="1">
    <location>
        <begin position="322"/>
        <end position="381"/>
    </location>
</feature>
<keyword evidence="3" id="KW-0732">Signal</keyword>
<feature type="domain" description="DUF7356" evidence="4">
    <location>
        <begin position="152"/>
        <end position="254"/>
    </location>
</feature>
<organism evidence="5 6">
    <name type="scientific">Carya illinoinensis</name>
    <name type="common">Pecan</name>
    <dbReference type="NCBI Taxonomy" id="32201"/>
    <lineage>
        <taxon>Eukaryota</taxon>
        <taxon>Viridiplantae</taxon>
        <taxon>Streptophyta</taxon>
        <taxon>Embryophyta</taxon>
        <taxon>Tracheophyta</taxon>
        <taxon>Spermatophyta</taxon>
        <taxon>Magnoliopsida</taxon>
        <taxon>eudicotyledons</taxon>
        <taxon>Gunneridae</taxon>
        <taxon>Pentapetalae</taxon>
        <taxon>rosids</taxon>
        <taxon>fabids</taxon>
        <taxon>Fagales</taxon>
        <taxon>Juglandaceae</taxon>
        <taxon>Carya</taxon>
    </lineage>
</organism>
<accession>A0A922DQ86</accession>
<keyword evidence="2" id="KW-0472">Membrane</keyword>
<keyword evidence="2" id="KW-0812">Transmembrane</keyword>
<feature type="compositionally biased region" description="Basic and acidic residues" evidence="1">
    <location>
        <begin position="60"/>
        <end position="75"/>
    </location>
</feature>
<dbReference type="Pfam" id="PF24053">
    <property type="entry name" value="DUF7356"/>
    <property type="match status" value="1"/>
</dbReference>
<feature type="compositionally biased region" description="Acidic residues" evidence="1">
    <location>
        <begin position="339"/>
        <end position="348"/>
    </location>
</feature>
<evidence type="ECO:0000256" key="1">
    <source>
        <dbReference type="SAM" id="MobiDB-lite"/>
    </source>
</evidence>
<feature type="region of interest" description="Disordered" evidence="1">
    <location>
        <begin position="29"/>
        <end position="127"/>
    </location>
</feature>